<dbReference type="Gene3D" id="3.40.50.150">
    <property type="entry name" value="Vaccinia Virus protein VP39"/>
    <property type="match status" value="1"/>
</dbReference>
<evidence type="ECO:0000313" key="3">
    <source>
        <dbReference type="EMBL" id="QJA85055.1"/>
    </source>
</evidence>
<dbReference type="InterPro" id="IPR029063">
    <property type="entry name" value="SAM-dependent_MTases_sf"/>
</dbReference>
<dbReference type="SUPFAM" id="SSF53335">
    <property type="entry name" value="S-adenosyl-L-methionine-dependent methyltransferases"/>
    <property type="match status" value="1"/>
</dbReference>
<keyword evidence="2" id="KW-0489">Methyltransferase</keyword>
<sequence length="228" mass="25695">MKKTKPKRYQAVKIPAGVSLNRILDNEARELYKPSIDKLMELVPEAMARKIPEANVQQGFVFDTVHRYTVRGKIPKVLCVGSYEDTASMGLIAMGYRVTEIDPVINCPIQKFFVNPSTVRNSYDIIFSTSVIEHVQDDSAFVAYISELLAPNGVAIITCDYKDGWMPGEPKPPVDMRLYTQGDLRDRLLFLMTGCSLVDEPQWDCPNPDFILAGTYQYTFATLVAKKN</sequence>
<name>A0A6M3K9J9_9ZZZZ</name>
<evidence type="ECO:0000313" key="2">
    <source>
        <dbReference type="EMBL" id="QJA78500.1"/>
    </source>
</evidence>
<organism evidence="2">
    <name type="scientific">viral metagenome</name>
    <dbReference type="NCBI Taxonomy" id="1070528"/>
    <lineage>
        <taxon>unclassified sequences</taxon>
        <taxon>metagenomes</taxon>
        <taxon>organismal metagenomes</taxon>
    </lineage>
</organism>
<proteinExistence type="predicted"/>
<protein>
    <submittedName>
        <fullName evidence="2">Putative methyltransferase</fullName>
    </submittedName>
</protein>
<dbReference type="EMBL" id="MT142340">
    <property type="protein sequence ID" value="QJA78500.1"/>
    <property type="molecule type" value="Genomic_DNA"/>
</dbReference>
<gene>
    <name evidence="2" type="ORF">MM415A01061_0004</name>
    <name evidence="3" type="ORF">MM415B02290_0003</name>
</gene>
<dbReference type="InterPro" id="IPR013216">
    <property type="entry name" value="Methyltransf_11"/>
</dbReference>
<evidence type="ECO:0000259" key="1">
    <source>
        <dbReference type="Pfam" id="PF08241"/>
    </source>
</evidence>
<reference evidence="2" key="1">
    <citation type="submission" date="2020-03" db="EMBL/GenBank/DDBJ databases">
        <title>The deep terrestrial virosphere.</title>
        <authorList>
            <person name="Holmfeldt K."/>
            <person name="Nilsson E."/>
            <person name="Simone D."/>
            <person name="Lopez-Fernandez M."/>
            <person name="Wu X."/>
            <person name="de Brujin I."/>
            <person name="Lundin D."/>
            <person name="Andersson A."/>
            <person name="Bertilsson S."/>
            <person name="Dopson M."/>
        </authorList>
    </citation>
    <scope>NUCLEOTIDE SEQUENCE</scope>
    <source>
        <strain evidence="2">MM415A01061</strain>
        <strain evidence="3">MM415B02290</strain>
    </source>
</reference>
<feature type="domain" description="Methyltransferase type 11" evidence="1">
    <location>
        <begin position="121"/>
        <end position="157"/>
    </location>
</feature>
<dbReference type="AlphaFoldDB" id="A0A6M3K9J9"/>
<keyword evidence="2" id="KW-0808">Transferase</keyword>
<dbReference type="GO" id="GO:0032259">
    <property type="term" value="P:methylation"/>
    <property type="evidence" value="ECO:0007669"/>
    <property type="project" value="UniProtKB-KW"/>
</dbReference>
<dbReference type="GO" id="GO:0008757">
    <property type="term" value="F:S-adenosylmethionine-dependent methyltransferase activity"/>
    <property type="evidence" value="ECO:0007669"/>
    <property type="project" value="InterPro"/>
</dbReference>
<dbReference type="EMBL" id="MT142551">
    <property type="protein sequence ID" value="QJA85055.1"/>
    <property type="molecule type" value="Genomic_DNA"/>
</dbReference>
<accession>A0A6M3K9J9</accession>
<dbReference type="Pfam" id="PF08241">
    <property type="entry name" value="Methyltransf_11"/>
    <property type="match status" value="1"/>
</dbReference>